<organism evidence="1 2">
    <name type="scientific">Sediminibacterium goheungense</name>
    <dbReference type="NCBI Taxonomy" id="1086393"/>
    <lineage>
        <taxon>Bacteria</taxon>
        <taxon>Pseudomonadati</taxon>
        <taxon>Bacteroidota</taxon>
        <taxon>Chitinophagia</taxon>
        <taxon>Chitinophagales</taxon>
        <taxon>Chitinophagaceae</taxon>
        <taxon>Sediminibacterium</taxon>
    </lineage>
</organism>
<protein>
    <submittedName>
        <fullName evidence="1">Uncharacterized protein</fullName>
    </submittedName>
</protein>
<keyword evidence="2" id="KW-1185">Reference proteome</keyword>
<proteinExistence type="predicted"/>
<reference evidence="1 2" key="1">
    <citation type="submission" date="2019-03" db="EMBL/GenBank/DDBJ databases">
        <title>Genomic Encyclopedia of Archaeal and Bacterial Type Strains, Phase II (KMG-II): from individual species to whole genera.</title>
        <authorList>
            <person name="Goeker M."/>
        </authorList>
    </citation>
    <scope>NUCLEOTIDE SEQUENCE [LARGE SCALE GENOMIC DNA]</scope>
    <source>
        <strain evidence="1 2">DSM 28323</strain>
    </source>
</reference>
<gene>
    <name evidence="1" type="ORF">BC659_0106</name>
</gene>
<accession>A0A4V3C510</accession>
<dbReference type="Proteomes" id="UP000295741">
    <property type="component" value="Unassembled WGS sequence"/>
</dbReference>
<evidence type="ECO:0000313" key="2">
    <source>
        <dbReference type="Proteomes" id="UP000295741"/>
    </source>
</evidence>
<sequence>MVGGCFLFVPLILPRWRLATTIQIHAIVDSQLSLLISIYEEEKAQLQKDIEVYLSEKEYLMAHYKSEALYEVNRRLRKLHNLEDPLYDQKDSLQRRLKRVQKQRESETDPYMKDLLERWVREGQEELGKLHQVPIEQTPSSVPQTFFDETLERLLKKEIKNLKLVLSQQQNLILQFSYTKNTLNITMPDIHEHLKKWVFYEDQLTILKSLGFQLSASGNRLTLSLTGDKTEILSQVKVILCKIIFEIFALIGFRNESFLCYNEKPAKKSER</sequence>
<dbReference type="AlphaFoldDB" id="A0A4V3C510"/>
<evidence type="ECO:0000313" key="1">
    <source>
        <dbReference type="EMBL" id="TDO28048.1"/>
    </source>
</evidence>
<dbReference type="EMBL" id="SNWP01000010">
    <property type="protein sequence ID" value="TDO28048.1"/>
    <property type="molecule type" value="Genomic_DNA"/>
</dbReference>
<name>A0A4V3C510_9BACT</name>
<comment type="caution">
    <text evidence="1">The sequence shown here is derived from an EMBL/GenBank/DDBJ whole genome shotgun (WGS) entry which is preliminary data.</text>
</comment>